<dbReference type="EMBL" id="JAZHXI010000010">
    <property type="protein sequence ID" value="KAL2066825.1"/>
    <property type="molecule type" value="Genomic_DNA"/>
</dbReference>
<name>A0ABR4CA56_9HELO</name>
<evidence type="ECO:0000313" key="1">
    <source>
        <dbReference type="EMBL" id="KAL2066825.1"/>
    </source>
</evidence>
<comment type="caution">
    <text evidence="1">The sequence shown here is derived from an EMBL/GenBank/DDBJ whole genome shotgun (WGS) entry which is preliminary data.</text>
</comment>
<proteinExistence type="predicted"/>
<keyword evidence="2" id="KW-1185">Reference proteome</keyword>
<gene>
    <name evidence="1" type="ORF">VTL71DRAFT_1249</name>
</gene>
<protein>
    <submittedName>
        <fullName evidence="1">Uncharacterized protein</fullName>
    </submittedName>
</protein>
<organism evidence="1 2">
    <name type="scientific">Oculimacula yallundae</name>
    <dbReference type="NCBI Taxonomy" id="86028"/>
    <lineage>
        <taxon>Eukaryota</taxon>
        <taxon>Fungi</taxon>
        <taxon>Dikarya</taxon>
        <taxon>Ascomycota</taxon>
        <taxon>Pezizomycotina</taxon>
        <taxon>Leotiomycetes</taxon>
        <taxon>Helotiales</taxon>
        <taxon>Ploettnerulaceae</taxon>
        <taxon>Oculimacula</taxon>
    </lineage>
</organism>
<reference evidence="1 2" key="1">
    <citation type="journal article" date="2024" name="Commun. Biol.">
        <title>Comparative genomic analysis of thermophilic fungi reveals convergent evolutionary adaptations and gene losses.</title>
        <authorList>
            <person name="Steindorff A.S."/>
            <person name="Aguilar-Pontes M.V."/>
            <person name="Robinson A.J."/>
            <person name="Andreopoulos B."/>
            <person name="LaButti K."/>
            <person name="Kuo A."/>
            <person name="Mondo S."/>
            <person name="Riley R."/>
            <person name="Otillar R."/>
            <person name="Haridas S."/>
            <person name="Lipzen A."/>
            <person name="Grimwood J."/>
            <person name="Schmutz J."/>
            <person name="Clum A."/>
            <person name="Reid I.D."/>
            <person name="Moisan M.C."/>
            <person name="Butler G."/>
            <person name="Nguyen T.T.M."/>
            <person name="Dewar K."/>
            <person name="Conant G."/>
            <person name="Drula E."/>
            <person name="Henrissat B."/>
            <person name="Hansel C."/>
            <person name="Singer S."/>
            <person name="Hutchinson M.I."/>
            <person name="de Vries R.P."/>
            <person name="Natvig D.O."/>
            <person name="Powell A.J."/>
            <person name="Tsang A."/>
            <person name="Grigoriev I.V."/>
        </authorList>
    </citation>
    <scope>NUCLEOTIDE SEQUENCE [LARGE SCALE GENOMIC DNA]</scope>
    <source>
        <strain evidence="1 2">CBS 494.80</strain>
    </source>
</reference>
<evidence type="ECO:0000313" key="2">
    <source>
        <dbReference type="Proteomes" id="UP001595075"/>
    </source>
</evidence>
<dbReference type="Proteomes" id="UP001595075">
    <property type="component" value="Unassembled WGS sequence"/>
</dbReference>
<accession>A0ABR4CA56</accession>
<sequence length="173" mass="19544">MTNVSVLRPSHIASFSIRENLVADSKDEVQRRKKVKLNIDILVQGLQSQGTIEILDIADNYKARPMPLPGLDELLLKGQRLRHLAFDFITQATDASYILDVLAAAIALHFIEIRMNIYDLALDNLTILNNTDYEGIDWNYDSARSLMRYIHSQRFGPSLKSTLLVCKTSPSPT</sequence>